<comment type="caution">
    <text evidence="1">The sequence shown here is derived from an EMBL/GenBank/DDBJ whole genome shotgun (WGS) entry which is preliminary data.</text>
</comment>
<organism evidence="1 2">
    <name type="scientific">Camelimonas fluminis</name>
    <dbReference type="NCBI Taxonomy" id="1576911"/>
    <lineage>
        <taxon>Bacteria</taxon>
        <taxon>Pseudomonadati</taxon>
        <taxon>Pseudomonadota</taxon>
        <taxon>Alphaproteobacteria</taxon>
        <taxon>Hyphomicrobiales</taxon>
        <taxon>Chelatococcaceae</taxon>
        <taxon>Camelimonas</taxon>
    </lineage>
</organism>
<evidence type="ECO:0000313" key="1">
    <source>
        <dbReference type="EMBL" id="MFC3638951.1"/>
    </source>
</evidence>
<evidence type="ECO:0008006" key="3">
    <source>
        <dbReference type="Google" id="ProtNLM"/>
    </source>
</evidence>
<keyword evidence="2" id="KW-1185">Reference proteome</keyword>
<gene>
    <name evidence="1" type="ORF">ACFONL_16550</name>
</gene>
<name>A0ABV7UKE9_9HYPH</name>
<proteinExistence type="predicted"/>
<dbReference type="RefSeq" id="WP_191318334.1">
    <property type="nucleotide sequence ID" value="NZ_BNCG01000003.1"/>
</dbReference>
<dbReference type="EMBL" id="JBHRYC010000086">
    <property type="protein sequence ID" value="MFC3638951.1"/>
    <property type="molecule type" value="Genomic_DNA"/>
</dbReference>
<evidence type="ECO:0000313" key="2">
    <source>
        <dbReference type="Proteomes" id="UP001595704"/>
    </source>
</evidence>
<accession>A0ABV7UKE9</accession>
<protein>
    <recommendedName>
        <fullName evidence="3">Big-1 domain-containing protein</fullName>
    </recommendedName>
</protein>
<sequence length="534" mass="57840">MPTSPVYNGTMTLLPASGAKIFRNQIVHCVVTYTASVDDENLPPNAIDVQINMSGGVAPDSDTLPKKGGDWALALQKVSGSEPAQYQGDFYAFAPTTGRGGECGFDIVLNGYTGDDRAQWDLQRSAANVSCSLDAAAIPVNLTDDAKADEPVVSKVVMKAAVTDAAGAPVPDYVVFWSSDMDPDTFQRVNAFVDEARQHTAVPVTSDVAPGSPVIRGVTDSHGVARLTLAPKKKALCLGIRCFAQATSPVAMDLVAVYDATSPDFRYKEPRIDLADKDGKYDLDSIQASFVPLSIAADVFEKGQAYDLFVFMNGRNVQYQTLLFPQDEVEPVDLQALLAKALFRSDSTDEGGKERQNTVYYVVNSQQAGCVTSLHTAALQCVGEPGEFKPDKTIEPRDLPRPVVEDAGPVVNANTIQNDLHLQIPVGKAGGWTPQVGDTLVSTIYLSGWSLWTEMFAGNVLSQKKLLVEADLDAAQTVMTYARATLYGYGPDPRSPQNQGAFYAEYYVVRDGEHDVKQNRIYSDYVTLERFSNV</sequence>
<reference evidence="2" key="1">
    <citation type="journal article" date="2019" name="Int. J. Syst. Evol. Microbiol.">
        <title>The Global Catalogue of Microorganisms (GCM) 10K type strain sequencing project: providing services to taxonomists for standard genome sequencing and annotation.</title>
        <authorList>
            <consortium name="The Broad Institute Genomics Platform"/>
            <consortium name="The Broad Institute Genome Sequencing Center for Infectious Disease"/>
            <person name="Wu L."/>
            <person name="Ma J."/>
        </authorList>
    </citation>
    <scope>NUCLEOTIDE SEQUENCE [LARGE SCALE GENOMIC DNA]</scope>
    <source>
        <strain evidence="2">KCTC 42282</strain>
    </source>
</reference>
<dbReference type="Proteomes" id="UP001595704">
    <property type="component" value="Unassembled WGS sequence"/>
</dbReference>